<evidence type="ECO:0000256" key="1">
    <source>
        <dbReference type="SAM" id="MobiDB-lite"/>
    </source>
</evidence>
<evidence type="ECO:0000313" key="3">
    <source>
        <dbReference type="Proteomes" id="UP000286931"/>
    </source>
</evidence>
<protein>
    <submittedName>
        <fullName evidence="2">Uncharacterized protein</fullName>
    </submittedName>
</protein>
<sequence length="116" mass="11941">MRIACRTHRGRGRAGAGCAIPASIGPALIGARAIGIDISPELSNTASFGDFGDLGDPADPGSHPDPAGRPDYIELDEETLTALRLFAAEGMFAAPGGSVRESGESPTVRRPADRRG</sequence>
<dbReference type="AlphaFoldDB" id="A0A401YNS5"/>
<comment type="caution">
    <text evidence="2">The sequence shown here is derived from an EMBL/GenBank/DDBJ whole genome shotgun (WGS) entry which is preliminary data.</text>
</comment>
<gene>
    <name evidence="2" type="ORF">EHYA_03959</name>
</gene>
<evidence type="ECO:0000313" key="2">
    <source>
        <dbReference type="EMBL" id="GCD96274.1"/>
    </source>
</evidence>
<dbReference type="OrthoDB" id="9909018at2"/>
<proteinExistence type="predicted"/>
<dbReference type="EMBL" id="BIFH01000020">
    <property type="protein sequence ID" value="GCD96274.1"/>
    <property type="molecule type" value="Genomic_DNA"/>
</dbReference>
<keyword evidence="3" id="KW-1185">Reference proteome</keyword>
<dbReference type="Proteomes" id="UP000286931">
    <property type="component" value="Unassembled WGS sequence"/>
</dbReference>
<feature type="region of interest" description="Disordered" evidence="1">
    <location>
        <begin position="46"/>
        <end position="71"/>
    </location>
</feature>
<reference evidence="2 3" key="1">
    <citation type="submission" date="2018-12" db="EMBL/GenBank/DDBJ databases">
        <title>Draft genome sequence of Embleya hyalina NBRC 13850T.</title>
        <authorList>
            <person name="Komaki H."/>
            <person name="Hosoyama A."/>
            <person name="Kimura A."/>
            <person name="Ichikawa N."/>
            <person name="Tamura T."/>
        </authorList>
    </citation>
    <scope>NUCLEOTIDE SEQUENCE [LARGE SCALE GENOMIC DNA]</scope>
    <source>
        <strain evidence="2 3">NBRC 13850</strain>
    </source>
</reference>
<organism evidence="2 3">
    <name type="scientific">Embleya hyalina</name>
    <dbReference type="NCBI Taxonomy" id="516124"/>
    <lineage>
        <taxon>Bacteria</taxon>
        <taxon>Bacillati</taxon>
        <taxon>Actinomycetota</taxon>
        <taxon>Actinomycetes</taxon>
        <taxon>Kitasatosporales</taxon>
        <taxon>Streptomycetaceae</taxon>
        <taxon>Embleya</taxon>
    </lineage>
</organism>
<accession>A0A401YNS5</accession>
<dbReference type="RefSeq" id="WP_126638346.1">
    <property type="nucleotide sequence ID" value="NZ_BIFH01000020.1"/>
</dbReference>
<feature type="region of interest" description="Disordered" evidence="1">
    <location>
        <begin position="94"/>
        <end position="116"/>
    </location>
</feature>
<name>A0A401YNS5_9ACTN</name>